<evidence type="ECO:0000313" key="4">
    <source>
        <dbReference type="Proteomes" id="UP000053558"/>
    </source>
</evidence>
<dbReference type="InterPro" id="IPR011009">
    <property type="entry name" value="Kinase-like_dom_sf"/>
</dbReference>
<evidence type="ECO:0000256" key="1">
    <source>
        <dbReference type="SAM" id="MobiDB-lite"/>
    </source>
</evidence>
<dbReference type="Pfam" id="PF17667">
    <property type="entry name" value="Pkinase_fungal"/>
    <property type="match status" value="2"/>
</dbReference>
<dbReference type="RefSeq" id="XP_007771388.1">
    <property type="nucleotide sequence ID" value="XM_007773198.1"/>
</dbReference>
<feature type="compositionally biased region" description="Acidic residues" evidence="1">
    <location>
        <begin position="930"/>
        <end position="945"/>
    </location>
</feature>
<dbReference type="Proteomes" id="UP000053558">
    <property type="component" value="Unassembled WGS sequence"/>
</dbReference>
<dbReference type="Gene3D" id="1.10.510.10">
    <property type="entry name" value="Transferase(Phosphotransferase) domain 1"/>
    <property type="match status" value="1"/>
</dbReference>
<keyword evidence="4" id="KW-1185">Reference proteome</keyword>
<dbReference type="PROSITE" id="PS00109">
    <property type="entry name" value="PROTEIN_KINASE_TYR"/>
    <property type="match status" value="1"/>
</dbReference>
<protein>
    <recommendedName>
        <fullName evidence="2">Fungal-type protein kinase domain-containing protein</fullName>
    </recommendedName>
</protein>
<dbReference type="InterPro" id="IPR008266">
    <property type="entry name" value="Tyr_kinase_AS"/>
</dbReference>
<sequence length="1549" mass="174706">MPPGALEEILTSDTSDKFVGPMPVDAFLNDFLPTSFCAMPRVEECDFKPTCDDGSQDNEESREAVMLDFLMKGFAPFFGNLRACRTNGSYDKRWRVYRQKVRPAIAVYEVDVPLDVDTDISKMETWIEVTADEEDDPFEDPPDDLSGEDLCDHLDDRPFEREDESGTLTRGRALAHAIAQLGSQYRNFAFSVLIFGKYARLVRWDRAGAAVTRRFDWTTAPELLARFFWRFANASREERGADETVSRAELNEEDAAAVRRGLTLPSDEELFAYLLHDDSPPPPLPTENEHGLSTDPIPTSRIYYGPRLNLMPWELTGSSTRTFVLWDLVGQKKVFMKDTWRRDSRSAEKEGDIYRILKSHDVSHLAPMECSGDVLSSHGMRTRTQDYSKPYLGLRLSGYVHYRIVFGVVGISLHDFSAPHQLFSALADALEAHRDAYTKAKILHRDISAGNIILSPTGEGLLIDWDHCLNMNNPASLKTQVGFTGTWEFASARLLKSPRTETHVLEDDLESFLHVATWTSVRRIPGGLKRRKIERYLDEIFRERRQTGDLETGGITKEMYMATREGYLPNDWLEGSPLRTLLGNIADTFGIRYRHEPTDGDRHAERVLFPFKDRHPEVYKQIYACVYDKAMVALGTHDWMIARMRELSHALTDNGESTRTVVIHCDDSRRQESNKASVSEPRETGPSYPTKRNLPYPAKSFMDSGASDQWASIASSPAPSSPSSIDEHPLPNEGSYGTQSDTGEHPNHSDDSRASSSDLHQTPPPRVAHAKALPYNNHTPVRYKLDGHTAFNSKTSNEDEELIGKLLLMEAEKVLCGPISATKFIDDFLPVPDSAEERASAPPRYGQTFDRTKTKERDMYAPIMTYIDGLLGEKTDLKTQKTADKTDPNRLVHGRGVKPDLAIYKGANTKTDFELMESWFEVKSTEAEDPFVSDFGSEPEPEPDSESGSGSGSDSDSDSGFVKKRFLKDTVLGKNSLIQLLRYAIGHLGAGFRCFSFSILFAGRYARLIRWDRAGAVVSEQIDYTDEGGHDLLSRFIWRLSRASPKQRGIDTTVDSAGSFLSDSEIEDIRQQLSLPPGTKLFRYLVHNDGDMKHSSSVLRAPPENLYIYYGPSFPTTPQSLHGRCGRTVPVVSAQSKQLVLLKESWRVISRNIYPEAETYHRLHEVGVPHIPRVEASGDIRYDDGEEQSTDSQNYAGASGDMKEMSSHVHYRLVLDVVGREITNFEFAQDMVAAVANVLEAHMTAYQKAGILHRDISVNNMIWNPSTGKGNLIDWDTSCDVNRGGIPKRRQGRTFVSAKLLLDPEAFQGLEDDLESFLHALTWVSVRYVDGGIDGKQRGKWLYDVFDQREVKDGRVVGGTGKKSNLRSRGNWLPVGWLAQSPLAALLIDLANVLGVRYRTAPTEWDHVADTLLRLYEPEIAALTTTKQYENDQEQIRTHTWMIQTIQAALAKEGWEMAVRMKELDLISSNFSPTHKQKKAQKKRFQQSDMQRANSKSFEESASSQSIHSMKRRVDDDDDEDEKEAPRKAKRHKKSKKTKTVVHRRAATN</sequence>
<evidence type="ECO:0000313" key="3">
    <source>
        <dbReference type="EMBL" id="EIW78335.1"/>
    </source>
</evidence>
<feature type="compositionally biased region" description="Low complexity" evidence="1">
    <location>
        <begin position="946"/>
        <end position="959"/>
    </location>
</feature>
<name>A0A5M3MI63_CONPW</name>
<dbReference type="SUPFAM" id="SSF56112">
    <property type="entry name" value="Protein kinase-like (PK-like)"/>
    <property type="match status" value="2"/>
</dbReference>
<dbReference type="EMBL" id="JH711582">
    <property type="protein sequence ID" value="EIW78335.1"/>
    <property type="molecule type" value="Genomic_DNA"/>
</dbReference>
<feature type="compositionally biased region" description="Basic residues" evidence="1">
    <location>
        <begin position="1475"/>
        <end position="1485"/>
    </location>
</feature>
<dbReference type="GeneID" id="19203562"/>
<gene>
    <name evidence="3" type="ORF">CONPUDRAFT_156330</name>
</gene>
<comment type="caution">
    <text evidence="3">The sequence shown here is derived from an EMBL/GenBank/DDBJ whole genome shotgun (WGS) entry which is preliminary data.</text>
</comment>
<accession>A0A5M3MI63</accession>
<feature type="domain" description="Fungal-type protein kinase" evidence="2">
    <location>
        <begin position="992"/>
        <end position="1324"/>
    </location>
</feature>
<dbReference type="PANTHER" id="PTHR38248:SF2">
    <property type="entry name" value="FUNK1 11"/>
    <property type="match status" value="1"/>
</dbReference>
<dbReference type="KEGG" id="cput:CONPUDRAFT_156330"/>
<feature type="region of interest" description="Disordered" evidence="1">
    <location>
        <begin position="930"/>
        <end position="959"/>
    </location>
</feature>
<dbReference type="GO" id="GO:0004672">
    <property type="term" value="F:protein kinase activity"/>
    <property type="evidence" value="ECO:0007669"/>
    <property type="project" value="InterPro"/>
</dbReference>
<feature type="compositionally biased region" description="Basic residues" evidence="1">
    <location>
        <begin position="1528"/>
        <end position="1549"/>
    </location>
</feature>
<dbReference type="OrthoDB" id="2739948at2759"/>
<dbReference type="OMA" id="NTHAPNE"/>
<feature type="compositionally biased region" description="Basic and acidic residues" evidence="1">
    <location>
        <begin position="664"/>
        <end position="673"/>
    </location>
</feature>
<feature type="domain" description="Fungal-type protein kinase" evidence="2">
    <location>
        <begin position="335"/>
        <end position="519"/>
    </location>
</feature>
<feature type="region of interest" description="Disordered" evidence="1">
    <location>
        <begin position="663"/>
        <end position="779"/>
    </location>
</feature>
<proteinExistence type="predicted"/>
<reference evidence="4" key="1">
    <citation type="journal article" date="2012" name="Science">
        <title>The Paleozoic origin of enzymatic lignin decomposition reconstructed from 31 fungal genomes.</title>
        <authorList>
            <person name="Floudas D."/>
            <person name="Binder M."/>
            <person name="Riley R."/>
            <person name="Barry K."/>
            <person name="Blanchette R.A."/>
            <person name="Henrissat B."/>
            <person name="Martinez A.T."/>
            <person name="Otillar R."/>
            <person name="Spatafora J.W."/>
            <person name="Yadav J.S."/>
            <person name="Aerts A."/>
            <person name="Benoit I."/>
            <person name="Boyd A."/>
            <person name="Carlson A."/>
            <person name="Copeland A."/>
            <person name="Coutinho P.M."/>
            <person name="de Vries R.P."/>
            <person name="Ferreira P."/>
            <person name="Findley K."/>
            <person name="Foster B."/>
            <person name="Gaskell J."/>
            <person name="Glotzer D."/>
            <person name="Gorecki P."/>
            <person name="Heitman J."/>
            <person name="Hesse C."/>
            <person name="Hori C."/>
            <person name="Igarashi K."/>
            <person name="Jurgens J.A."/>
            <person name="Kallen N."/>
            <person name="Kersten P."/>
            <person name="Kohler A."/>
            <person name="Kuees U."/>
            <person name="Kumar T.K.A."/>
            <person name="Kuo A."/>
            <person name="LaButti K."/>
            <person name="Larrondo L.F."/>
            <person name="Lindquist E."/>
            <person name="Ling A."/>
            <person name="Lombard V."/>
            <person name="Lucas S."/>
            <person name="Lundell T."/>
            <person name="Martin R."/>
            <person name="McLaughlin D.J."/>
            <person name="Morgenstern I."/>
            <person name="Morin E."/>
            <person name="Murat C."/>
            <person name="Nagy L.G."/>
            <person name="Nolan M."/>
            <person name="Ohm R.A."/>
            <person name="Patyshakuliyeva A."/>
            <person name="Rokas A."/>
            <person name="Ruiz-Duenas F.J."/>
            <person name="Sabat G."/>
            <person name="Salamov A."/>
            <person name="Samejima M."/>
            <person name="Schmutz J."/>
            <person name="Slot J.C."/>
            <person name="St John F."/>
            <person name="Stenlid J."/>
            <person name="Sun H."/>
            <person name="Sun S."/>
            <person name="Syed K."/>
            <person name="Tsang A."/>
            <person name="Wiebenga A."/>
            <person name="Young D."/>
            <person name="Pisabarro A."/>
            <person name="Eastwood D.C."/>
            <person name="Martin F."/>
            <person name="Cullen D."/>
            <person name="Grigoriev I.V."/>
            <person name="Hibbett D.S."/>
        </authorList>
    </citation>
    <scope>NUCLEOTIDE SEQUENCE [LARGE SCALE GENOMIC DNA]</scope>
    <source>
        <strain evidence="4">RWD-64-598 SS2</strain>
    </source>
</reference>
<dbReference type="InterPro" id="IPR040976">
    <property type="entry name" value="Pkinase_fungal"/>
</dbReference>
<feature type="compositionally biased region" description="Basic and acidic residues" evidence="1">
    <location>
        <begin position="742"/>
        <end position="753"/>
    </location>
</feature>
<evidence type="ECO:0000259" key="2">
    <source>
        <dbReference type="Pfam" id="PF17667"/>
    </source>
</evidence>
<feature type="region of interest" description="Disordered" evidence="1">
    <location>
        <begin position="1180"/>
        <end position="1201"/>
    </location>
</feature>
<dbReference type="PANTHER" id="PTHR38248">
    <property type="entry name" value="FUNK1 6"/>
    <property type="match status" value="1"/>
</dbReference>
<feature type="compositionally biased region" description="Low complexity" evidence="1">
    <location>
        <begin position="711"/>
        <end position="724"/>
    </location>
</feature>
<organism evidence="3 4">
    <name type="scientific">Coniophora puteana (strain RWD-64-598)</name>
    <name type="common">Brown rot fungus</name>
    <dbReference type="NCBI Taxonomy" id="741705"/>
    <lineage>
        <taxon>Eukaryota</taxon>
        <taxon>Fungi</taxon>
        <taxon>Dikarya</taxon>
        <taxon>Basidiomycota</taxon>
        <taxon>Agaricomycotina</taxon>
        <taxon>Agaricomycetes</taxon>
        <taxon>Agaricomycetidae</taxon>
        <taxon>Boletales</taxon>
        <taxon>Coniophorineae</taxon>
        <taxon>Coniophoraceae</taxon>
        <taxon>Coniophora</taxon>
    </lineage>
</organism>
<feature type="region of interest" description="Disordered" evidence="1">
    <location>
        <begin position="1470"/>
        <end position="1549"/>
    </location>
</feature>